<dbReference type="GO" id="GO:0042802">
    <property type="term" value="F:identical protein binding"/>
    <property type="evidence" value="ECO:0007669"/>
    <property type="project" value="UniProtKB-ARBA"/>
</dbReference>
<dbReference type="AlphaFoldDB" id="A0A927AQJ7"/>
<evidence type="ECO:0000256" key="2">
    <source>
        <dbReference type="ARBA" id="ARBA00007316"/>
    </source>
</evidence>
<dbReference type="GO" id="GO:0005886">
    <property type="term" value="C:plasma membrane"/>
    <property type="evidence" value="ECO:0007669"/>
    <property type="project" value="UniProtKB-SubCell"/>
</dbReference>
<comment type="catalytic activity">
    <reaction evidence="15">
        <text>L-tyrosyl-[protein] + ATP = O-phospho-L-tyrosyl-[protein] + ADP + H(+)</text>
        <dbReference type="Rhea" id="RHEA:10596"/>
        <dbReference type="Rhea" id="RHEA-COMP:10136"/>
        <dbReference type="Rhea" id="RHEA-COMP:20101"/>
        <dbReference type="ChEBI" id="CHEBI:15378"/>
        <dbReference type="ChEBI" id="CHEBI:30616"/>
        <dbReference type="ChEBI" id="CHEBI:46858"/>
        <dbReference type="ChEBI" id="CHEBI:61978"/>
        <dbReference type="ChEBI" id="CHEBI:456216"/>
        <dbReference type="EC" id="2.7.10.2"/>
    </reaction>
</comment>
<organism evidence="21 22">
    <name type="scientific">Spirosoma profusum</name>
    <dbReference type="NCBI Taxonomy" id="2771354"/>
    <lineage>
        <taxon>Bacteria</taxon>
        <taxon>Pseudomonadati</taxon>
        <taxon>Bacteroidota</taxon>
        <taxon>Cytophagia</taxon>
        <taxon>Cytophagales</taxon>
        <taxon>Cytophagaceae</taxon>
        <taxon>Spirosoma</taxon>
    </lineage>
</organism>
<dbReference type="EMBL" id="JACWZY010000005">
    <property type="protein sequence ID" value="MBD2700663.1"/>
    <property type="molecule type" value="Genomic_DNA"/>
</dbReference>
<evidence type="ECO:0000256" key="1">
    <source>
        <dbReference type="ARBA" id="ARBA00004429"/>
    </source>
</evidence>
<evidence type="ECO:0000256" key="17">
    <source>
        <dbReference type="SAM" id="Phobius"/>
    </source>
</evidence>
<keyword evidence="14" id="KW-0829">Tyrosine-protein kinase</keyword>
<dbReference type="Pfam" id="PF13807">
    <property type="entry name" value="GNVR"/>
    <property type="match status" value="1"/>
</dbReference>
<keyword evidence="7 21" id="KW-0808">Transferase</keyword>
<evidence type="ECO:0000259" key="20">
    <source>
        <dbReference type="Pfam" id="PF13807"/>
    </source>
</evidence>
<dbReference type="Pfam" id="PF13614">
    <property type="entry name" value="AAA_31"/>
    <property type="match status" value="1"/>
</dbReference>
<dbReference type="FunFam" id="3.40.50.300:FF:000527">
    <property type="entry name" value="Tyrosine-protein kinase etk"/>
    <property type="match status" value="1"/>
</dbReference>
<comment type="caution">
    <text evidence="21">The sequence shown here is derived from an EMBL/GenBank/DDBJ whole genome shotgun (WGS) entry which is preliminary data.</text>
</comment>
<evidence type="ECO:0000256" key="16">
    <source>
        <dbReference type="SAM" id="Coils"/>
    </source>
</evidence>
<dbReference type="Proteomes" id="UP000598820">
    <property type="component" value="Unassembled WGS sequence"/>
</dbReference>
<dbReference type="GO" id="GO:0005524">
    <property type="term" value="F:ATP binding"/>
    <property type="evidence" value="ECO:0007669"/>
    <property type="project" value="UniProtKB-KW"/>
</dbReference>
<evidence type="ECO:0000259" key="19">
    <source>
        <dbReference type="Pfam" id="PF13614"/>
    </source>
</evidence>
<dbReference type="InterPro" id="IPR050445">
    <property type="entry name" value="Bact_polysacc_biosynth/exp"/>
</dbReference>
<keyword evidence="12 17" id="KW-1133">Transmembrane helix</keyword>
<dbReference type="NCBIfam" id="TIGR01007">
    <property type="entry name" value="eps_fam"/>
    <property type="match status" value="1"/>
</dbReference>
<protein>
    <recommendedName>
        <fullName evidence="4">non-specific protein-tyrosine kinase</fullName>
        <ecNumber evidence="4">2.7.10.2</ecNumber>
    </recommendedName>
</protein>
<comment type="subcellular location">
    <subcellularLocation>
        <location evidence="1">Cell inner membrane</location>
        <topology evidence="1">Multi-pass membrane protein</topology>
    </subcellularLocation>
</comment>
<keyword evidence="8 17" id="KW-0812">Transmembrane</keyword>
<gene>
    <name evidence="21" type="ORF">IC229_08450</name>
</gene>
<accession>A0A927AQJ7</accession>
<dbReference type="InterPro" id="IPR025669">
    <property type="entry name" value="AAA_dom"/>
</dbReference>
<dbReference type="PANTHER" id="PTHR32309">
    <property type="entry name" value="TYROSINE-PROTEIN KINASE"/>
    <property type="match status" value="1"/>
</dbReference>
<feature type="domain" description="AAA" evidence="19">
    <location>
        <begin position="577"/>
        <end position="705"/>
    </location>
</feature>
<dbReference type="InterPro" id="IPR003856">
    <property type="entry name" value="LPS_length_determ_N"/>
</dbReference>
<evidence type="ECO:0000256" key="13">
    <source>
        <dbReference type="ARBA" id="ARBA00023136"/>
    </source>
</evidence>
<evidence type="ECO:0000256" key="12">
    <source>
        <dbReference type="ARBA" id="ARBA00022989"/>
    </source>
</evidence>
<keyword evidence="11" id="KW-0067">ATP-binding</keyword>
<feature type="transmembrane region" description="Helical" evidence="17">
    <location>
        <begin position="27"/>
        <end position="46"/>
    </location>
</feature>
<keyword evidence="13 17" id="KW-0472">Membrane</keyword>
<evidence type="ECO:0000313" key="21">
    <source>
        <dbReference type="EMBL" id="MBD2700663.1"/>
    </source>
</evidence>
<dbReference type="RefSeq" id="WP_190886518.1">
    <property type="nucleotide sequence ID" value="NZ_JACWZY010000005.1"/>
</dbReference>
<evidence type="ECO:0000256" key="6">
    <source>
        <dbReference type="ARBA" id="ARBA00022519"/>
    </source>
</evidence>
<comment type="similarity">
    <text evidence="2">Belongs to the CpsD/CapB family.</text>
</comment>
<evidence type="ECO:0000256" key="14">
    <source>
        <dbReference type="ARBA" id="ARBA00023137"/>
    </source>
</evidence>
<comment type="similarity">
    <text evidence="3">Belongs to the etk/wzc family.</text>
</comment>
<dbReference type="Gene3D" id="3.40.50.300">
    <property type="entry name" value="P-loop containing nucleotide triphosphate hydrolases"/>
    <property type="match status" value="1"/>
</dbReference>
<dbReference type="PANTHER" id="PTHR32309:SF13">
    <property type="entry name" value="FERRIC ENTEROBACTIN TRANSPORT PROTEIN FEPE"/>
    <property type="match status" value="1"/>
</dbReference>
<dbReference type="CDD" id="cd05387">
    <property type="entry name" value="BY-kinase"/>
    <property type="match status" value="1"/>
</dbReference>
<evidence type="ECO:0000256" key="3">
    <source>
        <dbReference type="ARBA" id="ARBA00008883"/>
    </source>
</evidence>
<evidence type="ECO:0000256" key="9">
    <source>
        <dbReference type="ARBA" id="ARBA00022741"/>
    </source>
</evidence>
<keyword evidence="5" id="KW-1003">Cell membrane</keyword>
<dbReference type="EC" id="2.7.10.2" evidence="4"/>
<keyword evidence="6" id="KW-0997">Cell inner membrane</keyword>
<feature type="domain" description="Tyrosine-protein kinase G-rich" evidence="20">
    <location>
        <begin position="431"/>
        <end position="508"/>
    </location>
</feature>
<sequence>MNNENFVFEEEEGSTAILDYLYKFLRYWYWIVLSLIISFGIAYVYLKKFTPVYQVSATLLIKDEKKMNSDVIEKLDMNIRNKLVENEIEVLKSRALIGRVVDKLNLVVSYWKEGKFRNSELHTESPIVIKAEELTPFAFKTPLYVKVGPSNMFQLLDEEKNDLGTYEYGKLIKNKFGDLTVTARDSIHNQAPATVKVIFRSRDGLVNYLIKGLQIELLNPQSSLISLGLESAVPKQGKDILTELLNVYSTASLEDKNKEAANTLRFIEERLKLITAELGGVEQNIEQYRKAQGVSGLSSEAATFLKKVEDNDSKLNEINVQSQLLDRAEEYLASSQAGVVAPATMMGASDAILSGYVNQLSQLESDRAKLAQAVQPGNPSLEALNAQIRTVKQSIKESLNKQRASLTVAKQNLMGINSTLESAILKIPTKEREFVGIKRQANIKEDLYLLLLKTREQTSLSYASTVTDSRVVDAPYSSEGPIRPDRGNIYLMALLIGLILPIALIAGKEALTNTIQSKKEIEKKTGLKVFGEVGLQPKGEKGEIIDTRSRNFVSEQIRMLRSNMRYLFLDTHESIGKSILITSSISGEGKSFMTLNLAASLSLLGKKVVIIGLDLRKPRIHEHLQVSNKVGMSNYLIGQLSLADIIQSTSIENLYMIPSGPVPPNPSELISRGRIKELVTTLRQPFDYIIIDTPPIGLVTDALLLESCTDVCFYLIRHEKTPKSYLSAIKELNEKKVFRSINIIFNAINYKNSPSYSYGYGQRKTEYYGEEPDKKSWLKNLVTKD</sequence>
<keyword evidence="9" id="KW-0547">Nucleotide-binding</keyword>
<proteinExistence type="inferred from homology"/>
<evidence type="ECO:0000256" key="8">
    <source>
        <dbReference type="ARBA" id="ARBA00022692"/>
    </source>
</evidence>
<evidence type="ECO:0000256" key="4">
    <source>
        <dbReference type="ARBA" id="ARBA00011903"/>
    </source>
</evidence>
<evidence type="ECO:0000256" key="7">
    <source>
        <dbReference type="ARBA" id="ARBA00022679"/>
    </source>
</evidence>
<reference evidence="21" key="1">
    <citation type="submission" date="2020-09" db="EMBL/GenBank/DDBJ databases">
        <authorList>
            <person name="Kim M.K."/>
        </authorList>
    </citation>
    <scope>NUCLEOTIDE SEQUENCE</scope>
    <source>
        <strain evidence="21">BT702</strain>
    </source>
</reference>
<feature type="coiled-coil region" evidence="16">
    <location>
        <begin position="250"/>
        <end position="291"/>
    </location>
</feature>
<keyword evidence="10" id="KW-0418">Kinase</keyword>
<feature type="domain" description="Polysaccharide chain length determinant N-terminal" evidence="18">
    <location>
        <begin position="24"/>
        <end position="104"/>
    </location>
</feature>
<evidence type="ECO:0000259" key="18">
    <source>
        <dbReference type="Pfam" id="PF02706"/>
    </source>
</evidence>
<evidence type="ECO:0000313" key="22">
    <source>
        <dbReference type="Proteomes" id="UP000598820"/>
    </source>
</evidence>
<dbReference type="Pfam" id="PF02706">
    <property type="entry name" value="Wzz"/>
    <property type="match status" value="1"/>
</dbReference>
<dbReference type="InterPro" id="IPR005702">
    <property type="entry name" value="Wzc-like_C"/>
</dbReference>
<evidence type="ECO:0000256" key="11">
    <source>
        <dbReference type="ARBA" id="ARBA00022840"/>
    </source>
</evidence>
<evidence type="ECO:0000256" key="5">
    <source>
        <dbReference type="ARBA" id="ARBA00022475"/>
    </source>
</evidence>
<dbReference type="InterPro" id="IPR027417">
    <property type="entry name" value="P-loop_NTPase"/>
</dbReference>
<evidence type="ECO:0000256" key="10">
    <source>
        <dbReference type="ARBA" id="ARBA00022777"/>
    </source>
</evidence>
<dbReference type="GO" id="GO:0004715">
    <property type="term" value="F:non-membrane spanning protein tyrosine kinase activity"/>
    <property type="evidence" value="ECO:0007669"/>
    <property type="project" value="UniProtKB-EC"/>
</dbReference>
<name>A0A927AQJ7_9BACT</name>
<keyword evidence="22" id="KW-1185">Reference proteome</keyword>
<dbReference type="SUPFAM" id="SSF52540">
    <property type="entry name" value="P-loop containing nucleoside triphosphate hydrolases"/>
    <property type="match status" value="1"/>
</dbReference>
<dbReference type="InterPro" id="IPR032807">
    <property type="entry name" value="GNVR"/>
</dbReference>
<keyword evidence="16" id="KW-0175">Coiled coil</keyword>
<evidence type="ECO:0000256" key="15">
    <source>
        <dbReference type="ARBA" id="ARBA00051245"/>
    </source>
</evidence>